<sequence>MFESFYSMELVQVSTSFAFVIAILITPLMYWRISRVLKGDRKKQFVEAAFDIYGVVLFLLIAPIGYLGLYFLGSQSKFMLNDPMAWVCFIGGAASVYDLIRARLALKSTKGSFRCNARTGSVLLFERLTKLALCLSLIPLLYGMVMIGVTNLMAPDSINNMLWFLTFMITGLAIIYAVASKTLLLVSQAYASNTELGC</sequence>
<feature type="transmembrane region" description="Helical" evidence="1">
    <location>
        <begin position="131"/>
        <end position="149"/>
    </location>
</feature>
<feature type="transmembrane region" description="Helical" evidence="1">
    <location>
        <begin position="84"/>
        <end position="100"/>
    </location>
</feature>
<feature type="transmembrane region" description="Helical" evidence="1">
    <location>
        <begin position="52"/>
        <end position="72"/>
    </location>
</feature>
<keyword evidence="1" id="KW-0812">Transmembrane</keyword>
<dbReference type="Proteomes" id="UP000326067">
    <property type="component" value="Unassembled WGS sequence"/>
</dbReference>
<protein>
    <submittedName>
        <fullName evidence="2">Uncharacterized protein</fullName>
    </submittedName>
</protein>
<accession>A0A5E7J837</accession>
<keyword evidence="1" id="KW-1133">Transmembrane helix</keyword>
<dbReference type="AlphaFoldDB" id="A0A5E7J837"/>
<feature type="transmembrane region" description="Helical" evidence="1">
    <location>
        <begin position="161"/>
        <end position="179"/>
    </location>
</feature>
<name>A0A5E7J837_PSEFL</name>
<gene>
    <name evidence="2" type="ORF">PS847_01951</name>
</gene>
<evidence type="ECO:0000313" key="2">
    <source>
        <dbReference type="EMBL" id="VVO84144.1"/>
    </source>
</evidence>
<evidence type="ECO:0000313" key="3">
    <source>
        <dbReference type="Proteomes" id="UP000326067"/>
    </source>
</evidence>
<feature type="transmembrane region" description="Helical" evidence="1">
    <location>
        <begin position="12"/>
        <end position="31"/>
    </location>
</feature>
<dbReference type="RefSeq" id="WP_150636033.1">
    <property type="nucleotide sequence ID" value="NZ_CABVIC010000002.1"/>
</dbReference>
<reference evidence="2 3" key="1">
    <citation type="submission" date="2019-09" db="EMBL/GenBank/DDBJ databases">
        <authorList>
            <person name="Chandra G."/>
            <person name="Truman W A."/>
        </authorList>
    </citation>
    <scope>NUCLEOTIDE SEQUENCE [LARGE SCALE GENOMIC DNA]</scope>
    <source>
        <strain evidence="2">PS847</strain>
    </source>
</reference>
<keyword evidence="1" id="KW-0472">Membrane</keyword>
<dbReference type="EMBL" id="CABVIC010000002">
    <property type="protein sequence ID" value="VVO84144.1"/>
    <property type="molecule type" value="Genomic_DNA"/>
</dbReference>
<organism evidence="2 3">
    <name type="scientific">Pseudomonas fluorescens</name>
    <dbReference type="NCBI Taxonomy" id="294"/>
    <lineage>
        <taxon>Bacteria</taxon>
        <taxon>Pseudomonadati</taxon>
        <taxon>Pseudomonadota</taxon>
        <taxon>Gammaproteobacteria</taxon>
        <taxon>Pseudomonadales</taxon>
        <taxon>Pseudomonadaceae</taxon>
        <taxon>Pseudomonas</taxon>
    </lineage>
</organism>
<evidence type="ECO:0000256" key="1">
    <source>
        <dbReference type="SAM" id="Phobius"/>
    </source>
</evidence>
<proteinExistence type="predicted"/>